<protein>
    <submittedName>
        <fullName evidence="2">Uncharacterized protein LOC113203971</fullName>
    </submittedName>
</protein>
<organism evidence="1 2">
    <name type="scientific">Frankliniella occidentalis</name>
    <name type="common">Western flower thrips</name>
    <name type="synonym">Euthrips occidentalis</name>
    <dbReference type="NCBI Taxonomy" id="133901"/>
    <lineage>
        <taxon>Eukaryota</taxon>
        <taxon>Metazoa</taxon>
        <taxon>Ecdysozoa</taxon>
        <taxon>Arthropoda</taxon>
        <taxon>Hexapoda</taxon>
        <taxon>Insecta</taxon>
        <taxon>Pterygota</taxon>
        <taxon>Neoptera</taxon>
        <taxon>Paraneoptera</taxon>
        <taxon>Thysanoptera</taxon>
        <taxon>Terebrantia</taxon>
        <taxon>Thripoidea</taxon>
        <taxon>Thripidae</taxon>
        <taxon>Frankliniella</taxon>
    </lineage>
</organism>
<dbReference type="InterPro" id="IPR029063">
    <property type="entry name" value="SAM-dependent_MTases_sf"/>
</dbReference>
<proteinExistence type="predicted"/>
<dbReference type="Gene3D" id="3.40.50.150">
    <property type="entry name" value="Vaccinia Virus protein VP39"/>
    <property type="match status" value="1"/>
</dbReference>
<dbReference type="KEGG" id="foc:113203971"/>
<dbReference type="Proteomes" id="UP000504606">
    <property type="component" value="Unplaced"/>
</dbReference>
<keyword evidence="1" id="KW-1185">Reference proteome</keyword>
<dbReference type="OrthoDB" id="9895503at2759"/>
<gene>
    <name evidence="2" type="primary">LOC113203971</name>
</gene>
<dbReference type="PIRSF" id="PIRSF027833">
    <property type="entry name" value="MtTFB2"/>
    <property type="match status" value="1"/>
</dbReference>
<dbReference type="RefSeq" id="XP_026274734.1">
    <property type="nucleotide sequence ID" value="XM_026418949.2"/>
</dbReference>
<dbReference type="SUPFAM" id="SSF53335">
    <property type="entry name" value="S-adenosyl-L-methionine-dependent methyltransferases"/>
    <property type="match status" value="1"/>
</dbReference>
<dbReference type="GeneID" id="113203971"/>
<accession>A0A6J1TF67</accession>
<sequence>MTVLSLCSRFSSRNPLTKTEICTITRPFQTNSNKIYPVVPLHVLFTKLVSFIQEDQICAMFEQMRHVVCDSDVPVFEMRAGNGTLTKKLLEAGVENLHVFEKRNSCQPGLKELLALYPGKSTLHQRTFNETFLEANNVPLYNSPFLTKSLPVKLKRAWKDSPSLKVIASHNNGKVLIVALSHLSKNMMYYGMGRPQFIMCLPASTWRKLHDNPKKLHYQEYHFGGLLFPDFYECEVLGTIGPPVHFSSGEQGSHVSKEEFITVSLTLSKDLEDVADPETLEEYLFFGTQTMNGKAKHSNVVQTLEHWLPESGRQLVMNGVNCFIQFTDLSAADALRIFCIWRSLPNYKSSLFMYEYRDYLECNTF</sequence>
<evidence type="ECO:0000313" key="2">
    <source>
        <dbReference type="RefSeq" id="XP_026274734.1"/>
    </source>
</evidence>
<name>A0A6J1TF67_FRAOC</name>
<reference evidence="2" key="1">
    <citation type="submission" date="2025-08" db="UniProtKB">
        <authorList>
            <consortium name="RefSeq"/>
        </authorList>
    </citation>
    <scope>IDENTIFICATION</scope>
    <source>
        <tissue evidence="2">Whole organism</tissue>
    </source>
</reference>
<dbReference type="AlphaFoldDB" id="A0A6J1TF67"/>
<evidence type="ECO:0000313" key="1">
    <source>
        <dbReference type="Proteomes" id="UP000504606"/>
    </source>
</evidence>